<proteinExistence type="predicted"/>
<feature type="region of interest" description="Disordered" evidence="1">
    <location>
        <begin position="1"/>
        <end position="24"/>
    </location>
</feature>
<keyword evidence="2" id="KW-0472">Membrane</keyword>
<feature type="region of interest" description="Disordered" evidence="1">
    <location>
        <begin position="578"/>
        <end position="600"/>
    </location>
</feature>
<sequence length="613" mass="69450">MPSANKDKMFGPWSRSDSSGSMYLSNNNNADNLVKLYARTAPTSPRWTPVASRHNSPPMPSSPLSSSPPSTLRRNYSSTFMLIPEDRAVDQVSVEPAVPVQPSRGSATKYRISNCRIILRLILWWPLLLIAIAQRCLAFLMHLSWRPFLIAAPAFWLSACLWMFWKIVALPLACLKWVLVALHTPAHERNRKKRTVLISCGSTIQALHLARNFYKSGARVVVFEFEGLFGLARFSTAVSKFYTIQRPTPETANEYIAALCEIVEKEQPTHYIPVCATSAAYYDSLAKPHLELRGCSSFIPGTQETSVLDDILMVMKKCELNQIALPPHQVIASKEELHRLYDNGWLSGYRNVMLSSGLLGILERAKYVLPSNRRDLKLNYEISESHKWVVIRDVIGTHFVTCTTVKDSQVVANVTCVIQNDTRSLIPEDNAEIEAWLKEFFRKIRLQRPLNGHISFRLARCKSSGEILPLGIRVGVSLPYICYTGVHSRVICKPCPHFNRQNSGPLVQDGGRYWMHETVMNTIRRPSVEAVQQLIGTVIDKREALFVYWDPLPYCAYYHFQLPFNSVKSFLHKRQRRTARTMPRAAAPPAKRAENNSLAIEVEAGNNGRVDRL</sequence>
<dbReference type="Proteomes" id="UP001562425">
    <property type="component" value="Unassembled WGS sequence"/>
</dbReference>
<evidence type="ECO:0000313" key="4">
    <source>
        <dbReference type="Proteomes" id="UP001562425"/>
    </source>
</evidence>
<feature type="compositionally biased region" description="Low complexity" evidence="1">
    <location>
        <begin position="580"/>
        <end position="590"/>
    </location>
</feature>
<keyword evidence="2" id="KW-1133">Transmembrane helix</keyword>
<feature type="region of interest" description="Disordered" evidence="1">
    <location>
        <begin position="44"/>
        <end position="72"/>
    </location>
</feature>
<feature type="transmembrane region" description="Helical" evidence="2">
    <location>
        <begin position="121"/>
        <end position="143"/>
    </location>
</feature>
<name>A0ABD1CVD7_CULPP</name>
<dbReference type="AlphaFoldDB" id="A0ABD1CVD7"/>
<feature type="compositionally biased region" description="Polar residues" evidence="1">
    <location>
        <begin position="15"/>
        <end position="24"/>
    </location>
</feature>
<comment type="caution">
    <text evidence="3">The sequence shown here is derived from an EMBL/GenBank/DDBJ whole genome shotgun (WGS) entry which is preliminary data.</text>
</comment>
<gene>
    <name evidence="3" type="ORF">pipiens_014251</name>
</gene>
<reference evidence="3 4" key="1">
    <citation type="submission" date="2024-05" db="EMBL/GenBank/DDBJ databases">
        <title>Culex pipiens pipiens assembly and annotation.</title>
        <authorList>
            <person name="Alout H."/>
            <person name="Durand T."/>
        </authorList>
    </citation>
    <scope>NUCLEOTIDE SEQUENCE [LARGE SCALE GENOMIC DNA]</scope>
    <source>
        <strain evidence="3">HA-2024</strain>
        <tissue evidence="3">Whole body</tissue>
    </source>
</reference>
<evidence type="ECO:0000256" key="2">
    <source>
        <dbReference type="SAM" id="Phobius"/>
    </source>
</evidence>
<dbReference type="EMBL" id="JBEHCU010009174">
    <property type="protein sequence ID" value="KAL1380369.1"/>
    <property type="molecule type" value="Genomic_DNA"/>
</dbReference>
<keyword evidence="4" id="KW-1185">Reference proteome</keyword>
<accession>A0ABD1CVD7</accession>
<keyword evidence="2" id="KW-0812">Transmembrane</keyword>
<evidence type="ECO:0000313" key="3">
    <source>
        <dbReference type="EMBL" id="KAL1380369.1"/>
    </source>
</evidence>
<organism evidence="3 4">
    <name type="scientific">Culex pipiens pipiens</name>
    <name type="common">Northern house mosquito</name>
    <dbReference type="NCBI Taxonomy" id="38569"/>
    <lineage>
        <taxon>Eukaryota</taxon>
        <taxon>Metazoa</taxon>
        <taxon>Ecdysozoa</taxon>
        <taxon>Arthropoda</taxon>
        <taxon>Hexapoda</taxon>
        <taxon>Insecta</taxon>
        <taxon>Pterygota</taxon>
        <taxon>Neoptera</taxon>
        <taxon>Endopterygota</taxon>
        <taxon>Diptera</taxon>
        <taxon>Nematocera</taxon>
        <taxon>Culicoidea</taxon>
        <taxon>Culicidae</taxon>
        <taxon>Culicinae</taxon>
        <taxon>Culicini</taxon>
        <taxon>Culex</taxon>
        <taxon>Culex</taxon>
    </lineage>
</organism>
<protein>
    <submittedName>
        <fullName evidence="3">Uncharacterized protein</fullName>
    </submittedName>
</protein>
<evidence type="ECO:0000256" key="1">
    <source>
        <dbReference type="SAM" id="MobiDB-lite"/>
    </source>
</evidence>